<dbReference type="AlphaFoldDB" id="A0A066X428"/>
<sequence length="302" mass="33610">MQQLVDTNQWNSSQFRKNASSSYRFYLFFSGWQGASDMITYSFAQGPDIDLILLSENVDPGDDGLGTIEYGFSDCDSESLASDASDARSIDTSIFEGIHVNDSSSATHPPTTAPDKAATTPRSASSAMQPVARFKVSLAILRETSPVVRELLNSQMGNPRADTARPGVPCIPIHEDNPVAMALVLRKVHGVETYEDIRHPFLLTYEDADQACLAAMATIIEKYRLHSYVENGMKECIERLWKKFDESSTGDALVWTWISWAFSILRIIFTEATMRLAKNAKKSFGKREASSYLLPRQILGRC</sequence>
<evidence type="ECO:0000313" key="2">
    <source>
        <dbReference type="EMBL" id="KDN60755.1"/>
    </source>
</evidence>
<comment type="caution">
    <text evidence="2">The sequence shown here is derived from an EMBL/GenBank/DDBJ whole genome shotgun (WGS) entry which is preliminary data.</text>
</comment>
<gene>
    <name evidence="2" type="ORF">CSUB01_10968</name>
</gene>
<name>A0A066X428_COLSU</name>
<dbReference type="Proteomes" id="UP000027238">
    <property type="component" value="Unassembled WGS sequence"/>
</dbReference>
<evidence type="ECO:0000313" key="3">
    <source>
        <dbReference type="Proteomes" id="UP000027238"/>
    </source>
</evidence>
<organism evidence="2 3">
    <name type="scientific">Colletotrichum sublineola</name>
    <name type="common">Sorghum anthracnose fungus</name>
    <dbReference type="NCBI Taxonomy" id="1173701"/>
    <lineage>
        <taxon>Eukaryota</taxon>
        <taxon>Fungi</taxon>
        <taxon>Dikarya</taxon>
        <taxon>Ascomycota</taxon>
        <taxon>Pezizomycotina</taxon>
        <taxon>Sordariomycetes</taxon>
        <taxon>Hypocreomycetidae</taxon>
        <taxon>Glomerellales</taxon>
        <taxon>Glomerellaceae</taxon>
        <taxon>Colletotrichum</taxon>
        <taxon>Colletotrichum graminicola species complex</taxon>
    </lineage>
</organism>
<keyword evidence="3" id="KW-1185">Reference proteome</keyword>
<dbReference type="HOGENOM" id="CLU_921377_0_0_1"/>
<feature type="compositionally biased region" description="Low complexity" evidence="1">
    <location>
        <begin position="106"/>
        <end position="121"/>
    </location>
</feature>
<reference evidence="3" key="1">
    <citation type="journal article" date="2014" name="Genome Announc.">
        <title>Draft genome sequence of Colletotrichum sublineola, a destructive pathogen of cultivated sorghum.</title>
        <authorList>
            <person name="Baroncelli R."/>
            <person name="Sanz-Martin J.M."/>
            <person name="Rech G.E."/>
            <person name="Sukno S.A."/>
            <person name="Thon M.R."/>
        </authorList>
    </citation>
    <scope>NUCLEOTIDE SEQUENCE [LARGE SCALE GENOMIC DNA]</scope>
    <source>
        <strain evidence="3">TX430BB</strain>
    </source>
</reference>
<protein>
    <recommendedName>
        <fullName evidence="4">BTB domain-containing protein</fullName>
    </recommendedName>
</protein>
<evidence type="ECO:0008006" key="4">
    <source>
        <dbReference type="Google" id="ProtNLM"/>
    </source>
</evidence>
<dbReference type="OrthoDB" id="5326346at2759"/>
<proteinExistence type="predicted"/>
<dbReference type="EMBL" id="JMSE01001475">
    <property type="protein sequence ID" value="KDN60755.1"/>
    <property type="molecule type" value="Genomic_DNA"/>
</dbReference>
<evidence type="ECO:0000256" key="1">
    <source>
        <dbReference type="SAM" id="MobiDB-lite"/>
    </source>
</evidence>
<feature type="region of interest" description="Disordered" evidence="1">
    <location>
        <begin position="100"/>
        <end position="126"/>
    </location>
</feature>
<accession>A0A066X428</accession>